<dbReference type="PANTHER" id="PTHR34582:SF6">
    <property type="entry name" value="UPF0702 TRANSMEMBRANE PROTEIN YCAP"/>
    <property type="match status" value="1"/>
</dbReference>
<dbReference type="InterPro" id="IPR048454">
    <property type="entry name" value="YetF_N"/>
</dbReference>
<dbReference type="Gene3D" id="3.30.240.20">
    <property type="entry name" value="bsu07140 like domains"/>
    <property type="match status" value="2"/>
</dbReference>
<feature type="domain" description="YetF-like N-terminal transmembrane" evidence="9">
    <location>
        <begin position="7"/>
        <end position="80"/>
    </location>
</feature>
<comment type="similarity">
    <text evidence="2">Belongs to the UPF0702 family.</text>
</comment>
<evidence type="ECO:0000256" key="1">
    <source>
        <dbReference type="ARBA" id="ARBA00004651"/>
    </source>
</evidence>
<name>A0A347WL26_9LACT</name>
<evidence type="ECO:0000256" key="5">
    <source>
        <dbReference type="ARBA" id="ARBA00022989"/>
    </source>
</evidence>
<evidence type="ECO:0000256" key="2">
    <source>
        <dbReference type="ARBA" id="ARBA00006448"/>
    </source>
</evidence>
<dbReference type="OrthoDB" id="1076133at2"/>
<organism evidence="10 11">
    <name type="scientific">Suicoccus acidiformans</name>
    <dbReference type="NCBI Taxonomy" id="2036206"/>
    <lineage>
        <taxon>Bacteria</taxon>
        <taxon>Bacillati</taxon>
        <taxon>Bacillota</taxon>
        <taxon>Bacilli</taxon>
        <taxon>Lactobacillales</taxon>
        <taxon>Aerococcaceae</taxon>
        <taxon>Suicoccus</taxon>
    </lineage>
</organism>
<dbReference type="Pfam" id="PF04239">
    <property type="entry name" value="DUF421"/>
    <property type="match status" value="1"/>
</dbReference>
<keyword evidence="5 7" id="KW-1133">Transmembrane helix</keyword>
<dbReference type="InterPro" id="IPR023090">
    <property type="entry name" value="UPF0702_alpha/beta_dom_sf"/>
</dbReference>
<evidence type="ECO:0000256" key="7">
    <source>
        <dbReference type="SAM" id="Phobius"/>
    </source>
</evidence>
<sequence>MVNLMEYLQIFVKIVLVGITGFLVIRLLGKKSRSELTPFDILYVMVLGDLMTDAIYDDGISVWKNVFGTVAWAVLIFAMQKVIEESNNVSLWVEGTPSMLVVDGRINRAALNYNQLKTEQLRKLLRSQGYYGLANVAYAILEVDGQLTVVPKDRQDEFTVLVIDDGHIELDVLEGTVGKPKQWLEHEVKARGLRVQDVFYGELSYGGELTLVTYDDLLDEQGLRIDE</sequence>
<evidence type="ECO:0000313" key="10">
    <source>
        <dbReference type="EMBL" id="AXY25783.1"/>
    </source>
</evidence>
<dbReference type="EMBL" id="CP023434">
    <property type="protein sequence ID" value="AXY25783.1"/>
    <property type="molecule type" value="Genomic_DNA"/>
</dbReference>
<protein>
    <recommendedName>
        <fullName evidence="12">DUF421 domain-containing protein</fullName>
    </recommendedName>
</protein>
<dbReference type="KEGG" id="abae:CL176_07125"/>
<dbReference type="InterPro" id="IPR007353">
    <property type="entry name" value="DUF421"/>
</dbReference>
<dbReference type="PANTHER" id="PTHR34582">
    <property type="entry name" value="UPF0702 TRANSMEMBRANE PROTEIN YCAP"/>
    <property type="match status" value="1"/>
</dbReference>
<keyword evidence="4 7" id="KW-0812">Transmembrane</keyword>
<feature type="domain" description="YetF C-terminal" evidence="8">
    <location>
        <begin position="86"/>
        <end position="203"/>
    </location>
</feature>
<gene>
    <name evidence="10" type="ORF">CL176_07125</name>
</gene>
<feature type="transmembrane region" description="Helical" evidence="7">
    <location>
        <begin position="6"/>
        <end position="28"/>
    </location>
</feature>
<proteinExistence type="inferred from homology"/>
<evidence type="ECO:0000256" key="6">
    <source>
        <dbReference type="ARBA" id="ARBA00023136"/>
    </source>
</evidence>
<keyword evidence="3" id="KW-1003">Cell membrane</keyword>
<evidence type="ECO:0000256" key="4">
    <source>
        <dbReference type="ARBA" id="ARBA00022692"/>
    </source>
</evidence>
<evidence type="ECO:0000313" key="11">
    <source>
        <dbReference type="Proteomes" id="UP000263232"/>
    </source>
</evidence>
<comment type="subcellular location">
    <subcellularLocation>
        <location evidence="1">Cell membrane</location>
        <topology evidence="1">Multi-pass membrane protein</topology>
    </subcellularLocation>
</comment>
<keyword evidence="11" id="KW-1185">Reference proteome</keyword>
<dbReference type="Proteomes" id="UP000263232">
    <property type="component" value="Chromosome"/>
</dbReference>
<dbReference type="Pfam" id="PF20730">
    <property type="entry name" value="YetF_N"/>
    <property type="match status" value="1"/>
</dbReference>
<dbReference type="GO" id="GO:0005886">
    <property type="term" value="C:plasma membrane"/>
    <property type="evidence" value="ECO:0007669"/>
    <property type="project" value="UniProtKB-SubCell"/>
</dbReference>
<reference evidence="10 11" key="1">
    <citation type="submission" date="2017-09" db="EMBL/GenBank/DDBJ databases">
        <title>Complete genome sequence of Oxytococcus suis strain ZY16052.</title>
        <authorList>
            <person name="Li F."/>
        </authorList>
    </citation>
    <scope>NUCLEOTIDE SEQUENCE [LARGE SCALE GENOMIC DNA]</scope>
    <source>
        <strain evidence="10 11">ZY16052</strain>
    </source>
</reference>
<dbReference type="AlphaFoldDB" id="A0A347WL26"/>
<evidence type="ECO:0000259" key="8">
    <source>
        <dbReference type="Pfam" id="PF04239"/>
    </source>
</evidence>
<keyword evidence="6 7" id="KW-0472">Membrane</keyword>
<evidence type="ECO:0000259" key="9">
    <source>
        <dbReference type="Pfam" id="PF20730"/>
    </source>
</evidence>
<evidence type="ECO:0000256" key="3">
    <source>
        <dbReference type="ARBA" id="ARBA00022475"/>
    </source>
</evidence>
<accession>A0A347WL26</accession>
<evidence type="ECO:0008006" key="12">
    <source>
        <dbReference type="Google" id="ProtNLM"/>
    </source>
</evidence>